<dbReference type="InterPro" id="IPR002695">
    <property type="entry name" value="PurH-like"/>
</dbReference>
<dbReference type="AlphaFoldDB" id="A0A3M2L7D5"/>
<dbReference type="OrthoDB" id="9802065at2"/>
<dbReference type="Pfam" id="PF01808">
    <property type="entry name" value="AICARFT_IMPCHas"/>
    <property type="match status" value="1"/>
</dbReference>
<dbReference type="SUPFAM" id="SSF53927">
    <property type="entry name" value="Cytidine deaminase-like"/>
    <property type="match status" value="1"/>
</dbReference>
<dbReference type="Proteomes" id="UP000279275">
    <property type="component" value="Unassembled WGS sequence"/>
</dbReference>
<dbReference type="RefSeq" id="WP_122187644.1">
    <property type="nucleotide sequence ID" value="NZ_RFFH01000003.1"/>
</dbReference>
<gene>
    <name evidence="1" type="ORF">EBN03_09920</name>
</gene>
<evidence type="ECO:0000313" key="1">
    <source>
        <dbReference type="EMBL" id="RMI33447.1"/>
    </source>
</evidence>
<accession>A0A3M2L7D5</accession>
<dbReference type="SMART" id="SM00798">
    <property type="entry name" value="AICARFT_IMPCHas"/>
    <property type="match status" value="1"/>
</dbReference>
<dbReference type="GO" id="GO:0004643">
    <property type="term" value="F:phosphoribosylaminoimidazolecarboxamide formyltransferase activity"/>
    <property type="evidence" value="ECO:0007669"/>
    <property type="project" value="InterPro"/>
</dbReference>
<dbReference type="PANTHER" id="PTHR11692:SF0">
    <property type="entry name" value="BIFUNCTIONAL PURINE BIOSYNTHESIS PROTEIN ATIC"/>
    <property type="match status" value="1"/>
</dbReference>
<evidence type="ECO:0000313" key="2">
    <source>
        <dbReference type="Proteomes" id="UP000279275"/>
    </source>
</evidence>
<organism evidence="1 2">
    <name type="scientific">Nocardia stercoris</name>
    <dbReference type="NCBI Taxonomy" id="2483361"/>
    <lineage>
        <taxon>Bacteria</taxon>
        <taxon>Bacillati</taxon>
        <taxon>Actinomycetota</taxon>
        <taxon>Actinomycetes</taxon>
        <taxon>Mycobacteriales</taxon>
        <taxon>Nocardiaceae</taxon>
        <taxon>Nocardia</taxon>
    </lineage>
</organism>
<dbReference type="PANTHER" id="PTHR11692">
    <property type="entry name" value="BIFUNCTIONAL PURINE BIOSYNTHESIS PROTEIN PURH"/>
    <property type="match status" value="1"/>
</dbReference>
<dbReference type="GO" id="GO:0005829">
    <property type="term" value="C:cytosol"/>
    <property type="evidence" value="ECO:0007669"/>
    <property type="project" value="TreeGrafter"/>
</dbReference>
<dbReference type="EMBL" id="RFFH01000003">
    <property type="protein sequence ID" value="RMI33447.1"/>
    <property type="molecule type" value="Genomic_DNA"/>
</dbReference>
<proteinExistence type="predicted"/>
<name>A0A3M2L7D5_9NOCA</name>
<sequence>MQLRYGMNPHQSARIVSGGDHVRAVHGSPSLINYLDALNAGQLVAEAARATGRVAAASFKHVSPAGAALAGSLDETMRDRWGLGADAAGPVTAAYVRARDADPRSSYGDMIAVSEPVDQQLAALLATVVSDGIIAPGYEPGTVAALSRKKGGRFVVFEIDPTYEPPAPEVRTVLGVTFEQERDHAPIGPDLLQVTGEGRLGPDATADALLGLVAARYTQSNSVVYVRDGMSIGIGAGQQSRIDCTRLAGDKAREWWLRRDSGPLTGATLVSDGYIPFRDNIDVAAAHGVEVVVEPGGSLRSDEVAEACHEHRITLVRTGLRLFHH</sequence>
<comment type="caution">
    <text evidence="1">The sequence shown here is derived from an EMBL/GenBank/DDBJ whole genome shotgun (WGS) entry which is preliminary data.</text>
</comment>
<dbReference type="GO" id="GO:0003937">
    <property type="term" value="F:IMP cyclohydrolase activity"/>
    <property type="evidence" value="ECO:0007669"/>
    <property type="project" value="InterPro"/>
</dbReference>
<protein>
    <submittedName>
        <fullName evidence="1">5-aminoimidazole-4-carboxamide ribonucleotide transformylase</fullName>
    </submittedName>
</protein>
<dbReference type="InterPro" id="IPR024051">
    <property type="entry name" value="AICAR_Tfase_dup_dom_sf"/>
</dbReference>
<keyword evidence="2" id="KW-1185">Reference proteome</keyword>
<dbReference type="InterPro" id="IPR016193">
    <property type="entry name" value="Cytidine_deaminase-like"/>
</dbReference>
<dbReference type="GO" id="GO:0006189">
    <property type="term" value="P:'de novo' IMP biosynthetic process"/>
    <property type="evidence" value="ECO:0007669"/>
    <property type="project" value="TreeGrafter"/>
</dbReference>
<dbReference type="Gene3D" id="3.40.140.20">
    <property type="match status" value="2"/>
</dbReference>
<reference evidence="1 2" key="1">
    <citation type="submission" date="2018-10" db="EMBL/GenBank/DDBJ databases">
        <title>Isolation from cow dung.</title>
        <authorList>
            <person name="Ling L."/>
        </authorList>
    </citation>
    <scope>NUCLEOTIDE SEQUENCE [LARGE SCALE GENOMIC DNA]</scope>
    <source>
        <strain evidence="1 2">NEAU-LL90</strain>
    </source>
</reference>